<accession>A0AA87Q6S3</accession>
<evidence type="ECO:0000256" key="6">
    <source>
        <dbReference type="ARBA" id="ARBA00022989"/>
    </source>
</evidence>
<evidence type="ECO:0000256" key="9">
    <source>
        <dbReference type="SAM" id="Phobius"/>
    </source>
</evidence>
<evidence type="ECO:0000259" key="10">
    <source>
        <dbReference type="Pfam" id="PF02397"/>
    </source>
</evidence>
<evidence type="ECO:0000256" key="2">
    <source>
        <dbReference type="ARBA" id="ARBA00006464"/>
    </source>
</evidence>
<dbReference type="InterPro" id="IPR003362">
    <property type="entry name" value="Bact_transf"/>
</dbReference>
<dbReference type="PANTHER" id="PTHR30576">
    <property type="entry name" value="COLANIC BIOSYNTHESIS UDP-GLUCOSE LIPID CARRIER TRANSFERASE"/>
    <property type="match status" value="1"/>
</dbReference>
<evidence type="ECO:0000256" key="7">
    <source>
        <dbReference type="ARBA" id="ARBA00023136"/>
    </source>
</evidence>
<comment type="similarity">
    <text evidence="2">Belongs to the bacterial sugar transferase family.</text>
</comment>
<feature type="transmembrane region" description="Helical" evidence="9">
    <location>
        <begin position="20"/>
        <end position="46"/>
    </location>
</feature>
<dbReference type="EMBL" id="BAYX01000003">
    <property type="protein sequence ID" value="GAJ92324.1"/>
    <property type="molecule type" value="Genomic_DNA"/>
</dbReference>
<evidence type="ECO:0000256" key="4">
    <source>
        <dbReference type="ARBA" id="ARBA00022679"/>
    </source>
</evidence>
<dbReference type="GO" id="GO:0005886">
    <property type="term" value="C:plasma membrane"/>
    <property type="evidence" value="ECO:0007669"/>
    <property type="project" value="UniProtKB-SubCell"/>
</dbReference>
<feature type="domain" description="Bacterial sugar transferase" evidence="10">
    <location>
        <begin position="18"/>
        <end position="208"/>
    </location>
</feature>
<dbReference type="GO" id="GO:0000271">
    <property type="term" value="P:polysaccharide biosynthetic process"/>
    <property type="evidence" value="ECO:0007669"/>
    <property type="project" value="UniProtKB-KW"/>
</dbReference>
<comment type="caution">
    <text evidence="11">The sequence shown here is derived from an EMBL/GenBank/DDBJ whole genome shotgun (WGS) entry which is preliminary data.</text>
</comment>
<evidence type="ECO:0000256" key="5">
    <source>
        <dbReference type="ARBA" id="ARBA00022692"/>
    </source>
</evidence>
<evidence type="ECO:0000256" key="8">
    <source>
        <dbReference type="ARBA" id="ARBA00023169"/>
    </source>
</evidence>
<evidence type="ECO:0000313" key="12">
    <source>
        <dbReference type="Proteomes" id="UP000026941"/>
    </source>
</evidence>
<protein>
    <recommendedName>
        <fullName evidence="10">Bacterial sugar transferase domain-containing protein</fullName>
    </recommendedName>
</protein>
<evidence type="ECO:0000256" key="1">
    <source>
        <dbReference type="ARBA" id="ARBA00004236"/>
    </source>
</evidence>
<dbReference type="Pfam" id="PF02397">
    <property type="entry name" value="Bac_transf"/>
    <property type="match status" value="1"/>
</dbReference>
<dbReference type="PANTHER" id="PTHR30576:SF4">
    <property type="entry name" value="UNDECAPRENYL-PHOSPHATE GALACTOSE PHOSPHOTRANSFERASE"/>
    <property type="match status" value="1"/>
</dbReference>
<gene>
    <name evidence="11" type="ORF">RRH01S_03_03970</name>
</gene>
<comment type="subcellular location">
    <subcellularLocation>
        <location evidence="1">Cell membrane</location>
    </subcellularLocation>
</comment>
<organism evidence="11 12">
    <name type="scientific">Rhizobium rhizogenes NBRC 13257</name>
    <dbReference type="NCBI Taxonomy" id="1220581"/>
    <lineage>
        <taxon>Bacteria</taxon>
        <taxon>Pseudomonadati</taxon>
        <taxon>Pseudomonadota</taxon>
        <taxon>Alphaproteobacteria</taxon>
        <taxon>Hyphomicrobiales</taxon>
        <taxon>Rhizobiaceae</taxon>
        <taxon>Rhizobium/Agrobacterium group</taxon>
        <taxon>Rhizobium</taxon>
    </lineage>
</organism>
<proteinExistence type="inferred from homology"/>
<evidence type="ECO:0000256" key="3">
    <source>
        <dbReference type="ARBA" id="ARBA00022475"/>
    </source>
</evidence>
<name>A0AA87Q6S3_RHIRH</name>
<keyword evidence="4" id="KW-0808">Transferase</keyword>
<keyword evidence="3" id="KW-1003">Cell membrane</keyword>
<evidence type="ECO:0000313" key="11">
    <source>
        <dbReference type="EMBL" id="GAJ92324.1"/>
    </source>
</evidence>
<sequence>MPAVRYLPQQRAFNAYIKRAFDICASLVLLLVTAPLFAVIGLLVALDGGPIIYRHVRVGKDITPFDCLKFRTMMLDADGCLQEYLSYHPQAKAEWVRDQKLLFDPRITPTGKFLRATSLDELPQLINVLRGDMSLVGPRPVTSAELSHYNRHVSEYASVLPGITGLWQVSGRNDLSYERRVELDCEYVLQHTLFMDFKILMRTVGVLLSRKGAR</sequence>
<keyword evidence="6 9" id="KW-1133">Transmembrane helix</keyword>
<keyword evidence="8" id="KW-0270">Exopolysaccharide synthesis</keyword>
<keyword evidence="7 9" id="KW-0472">Membrane</keyword>
<dbReference type="GO" id="GO:0016780">
    <property type="term" value="F:phosphotransferase activity, for other substituted phosphate groups"/>
    <property type="evidence" value="ECO:0007669"/>
    <property type="project" value="TreeGrafter"/>
</dbReference>
<reference evidence="11 12" key="1">
    <citation type="submission" date="2014-05" db="EMBL/GenBank/DDBJ databases">
        <title>Whole genome shotgun sequence of Rhizobium rhizogenes NBRC 13257.</title>
        <authorList>
            <person name="Katano-Makiyama Y."/>
            <person name="Hosoyama A."/>
            <person name="Hashimoto M."/>
            <person name="Hosoyama Y."/>
            <person name="Noguchi M."/>
            <person name="Tsuchikane K."/>
            <person name="Kimura A."/>
            <person name="Ohji S."/>
            <person name="Ichikawa N."/>
            <person name="Yamazoe A."/>
            <person name="Fujita N."/>
        </authorList>
    </citation>
    <scope>NUCLEOTIDE SEQUENCE [LARGE SCALE GENOMIC DNA]</scope>
    <source>
        <strain evidence="11 12">NBRC 13257</strain>
    </source>
</reference>
<dbReference type="Proteomes" id="UP000026941">
    <property type="component" value="Unassembled WGS sequence"/>
</dbReference>
<dbReference type="AlphaFoldDB" id="A0AA87Q6S3"/>
<keyword evidence="5 9" id="KW-0812">Transmembrane</keyword>